<feature type="coiled-coil region" evidence="1">
    <location>
        <begin position="645"/>
        <end position="697"/>
    </location>
</feature>
<dbReference type="EMBL" id="JABBYL010000022">
    <property type="protein sequence ID" value="NMO09502.1"/>
    <property type="molecule type" value="Genomic_DNA"/>
</dbReference>
<dbReference type="AlphaFoldDB" id="A0A7K4DM49"/>
<evidence type="ECO:0000313" key="2">
    <source>
        <dbReference type="EMBL" id="NMO09502.1"/>
    </source>
</evidence>
<sequence>MKKEELIEAENFILRMVEEPVHCDDTGGIKLEYLLYHLEEYMDWTEERCMSLLSDLKEEGCILMANGHVTLNFSFLYPETCEKFPGESAGAMWVKHKNKCIENSLKVKKDKLSFLDSLEEHKLRRIIDQMMGIVEESKITHKFPLEYPTRHLNGYDNISLATGIIGKEYRIIKKAVWYSILSTKIAESKLRLGGVKTDGRFSILIVLGSGKGKGEFKSVIKDLLKKIKINKISDNGKTYESEVRCEELTVFHPDQFIGKVKVRNYKKDRIAEPIEGFLALDYLIMDEARDLLTAKEPAYSESRRALRLGADGKEIYKKNVDAKLDEGLKYISKCVFCIFVQPKSLDADFVLDGDARRFAIAYVNLHGVNQDEARARIITADEVNEEKVINKIIEEFNGLIVPYEFKVDEEAKKTFGELSELLYRRGMAYSHKIADFTEINKFTINNMLLKMSAIQALQSSSDIISKKHIELAFVDYCEILEHTYEYIESKVMGSLNYQEKWQGATGKDQDVLEWLHFEGASSKESSQVSIAEYKDKIIESFGVKDRQAGNILKKHRSNGWIESTQEQHSSKIWIKFIPDSRVAGVAGMHSGTHKKIQKKYSEIIYKYEMNSEEKEGSGLQPCNHYNPDDILNELEMEISGSRKERKSTEYLIMAYENDIAEMKREISEISESEDDKTIELEKNIETYSRTLDKLKAKMKTPIAILNQPFSLIERSTIVKGVLNG</sequence>
<keyword evidence="1" id="KW-0175">Coiled coil</keyword>
<reference evidence="2 3" key="1">
    <citation type="submission" date="2020-04" db="EMBL/GenBank/DDBJ databases">
        <title>Draft genome of Methanobacterium subterraneum isolated from animal feces.</title>
        <authorList>
            <person name="Ouboter H.T."/>
            <person name="Berger S."/>
            <person name="Gungor E."/>
            <person name="Jetten M.S.M."/>
            <person name="Welte C.U."/>
        </authorList>
    </citation>
    <scope>NUCLEOTIDE SEQUENCE [LARGE SCALE GENOMIC DNA]</scope>
    <source>
        <strain evidence="2">HO_2020</strain>
    </source>
</reference>
<protein>
    <submittedName>
        <fullName evidence="2">Uncharacterized protein</fullName>
    </submittedName>
</protein>
<gene>
    <name evidence="2" type="ORF">HG719_06615</name>
</gene>
<name>A0A7K4DM49_9EURY</name>
<dbReference type="Proteomes" id="UP000591058">
    <property type="component" value="Unassembled WGS sequence"/>
</dbReference>
<accession>A0A7K4DM49</accession>
<proteinExistence type="predicted"/>
<evidence type="ECO:0000256" key="1">
    <source>
        <dbReference type="SAM" id="Coils"/>
    </source>
</evidence>
<comment type="caution">
    <text evidence="2">The sequence shown here is derived from an EMBL/GenBank/DDBJ whole genome shotgun (WGS) entry which is preliminary data.</text>
</comment>
<organism evidence="2 3">
    <name type="scientific">Methanobacterium subterraneum</name>
    <dbReference type="NCBI Taxonomy" id="59277"/>
    <lineage>
        <taxon>Archaea</taxon>
        <taxon>Methanobacteriati</taxon>
        <taxon>Methanobacteriota</taxon>
        <taxon>Methanomada group</taxon>
        <taxon>Methanobacteria</taxon>
        <taxon>Methanobacteriales</taxon>
        <taxon>Methanobacteriaceae</taxon>
        <taxon>Methanobacterium</taxon>
    </lineage>
</organism>
<evidence type="ECO:0000313" key="3">
    <source>
        <dbReference type="Proteomes" id="UP000591058"/>
    </source>
</evidence>
<dbReference type="RefSeq" id="WP_169032765.1">
    <property type="nucleotide sequence ID" value="NZ_JABBYL010000022.1"/>
</dbReference>